<organism evidence="2 3">
    <name type="scientific">Mycena rosella</name>
    <name type="common">Pink bonnet</name>
    <name type="synonym">Agaricus rosellus</name>
    <dbReference type="NCBI Taxonomy" id="1033263"/>
    <lineage>
        <taxon>Eukaryota</taxon>
        <taxon>Fungi</taxon>
        <taxon>Dikarya</taxon>
        <taxon>Basidiomycota</taxon>
        <taxon>Agaricomycotina</taxon>
        <taxon>Agaricomycetes</taxon>
        <taxon>Agaricomycetidae</taxon>
        <taxon>Agaricales</taxon>
        <taxon>Marasmiineae</taxon>
        <taxon>Mycenaceae</taxon>
        <taxon>Mycena</taxon>
    </lineage>
</organism>
<evidence type="ECO:0000313" key="2">
    <source>
        <dbReference type="EMBL" id="KAJ7611466.1"/>
    </source>
</evidence>
<dbReference type="EMBL" id="JARKIE010000969">
    <property type="protein sequence ID" value="KAJ7611466.1"/>
    <property type="molecule type" value="Genomic_DNA"/>
</dbReference>
<evidence type="ECO:0000256" key="1">
    <source>
        <dbReference type="SAM" id="MobiDB-lite"/>
    </source>
</evidence>
<dbReference type="Proteomes" id="UP001221757">
    <property type="component" value="Unassembled WGS sequence"/>
</dbReference>
<protein>
    <submittedName>
        <fullName evidence="2">Uncharacterized protein</fullName>
    </submittedName>
</protein>
<sequence length="296" mass="32028">MRYRSRLRACACSRQAPRRAPPNIDASTSAPPRPCAAWAAIGRAAFVLRICEARRHRARRLPTRRSVVVLSVLPARTLEDGGRARSWKDSHVELGNWGALPPLPVLRAPRSLFCGRHRTRRRPTRRSVAVALYALYARTRTPPEASNAGISRGAPRLLCSPRTRPDTESTLDPRAAAAAHLRRVPRPTNSAVPRRTSKRSAHPSSRECLCAPAASPPNPTPKAQPEAQSSKLKALNLALGPCALAPAPSAAIHIPLRPSTTRPCRRCAPPLRAFALGRTGSPLNAALSARPCSPSR</sequence>
<name>A0AAD7B5P4_MYCRO</name>
<keyword evidence="3" id="KW-1185">Reference proteome</keyword>
<evidence type="ECO:0000313" key="3">
    <source>
        <dbReference type="Proteomes" id="UP001221757"/>
    </source>
</evidence>
<reference evidence="2" key="1">
    <citation type="submission" date="2023-03" db="EMBL/GenBank/DDBJ databases">
        <title>Massive genome expansion in bonnet fungi (Mycena s.s.) driven by repeated elements and novel gene families across ecological guilds.</title>
        <authorList>
            <consortium name="Lawrence Berkeley National Laboratory"/>
            <person name="Harder C.B."/>
            <person name="Miyauchi S."/>
            <person name="Viragh M."/>
            <person name="Kuo A."/>
            <person name="Thoen E."/>
            <person name="Andreopoulos B."/>
            <person name="Lu D."/>
            <person name="Skrede I."/>
            <person name="Drula E."/>
            <person name="Henrissat B."/>
            <person name="Morin E."/>
            <person name="Kohler A."/>
            <person name="Barry K."/>
            <person name="LaButti K."/>
            <person name="Morin E."/>
            <person name="Salamov A."/>
            <person name="Lipzen A."/>
            <person name="Mereny Z."/>
            <person name="Hegedus B."/>
            <person name="Baldrian P."/>
            <person name="Stursova M."/>
            <person name="Weitz H."/>
            <person name="Taylor A."/>
            <person name="Grigoriev I.V."/>
            <person name="Nagy L.G."/>
            <person name="Martin F."/>
            <person name="Kauserud H."/>
        </authorList>
    </citation>
    <scope>NUCLEOTIDE SEQUENCE</scope>
    <source>
        <strain evidence="2">CBHHK067</strain>
    </source>
</reference>
<feature type="region of interest" description="Disordered" evidence="1">
    <location>
        <begin position="143"/>
        <end position="170"/>
    </location>
</feature>
<proteinExistence type="predicted"/>
<gene>
    <name evidence="2" type="ORF">B0H17DRAFT_1221132</name>
</gene>
<accession>A0AAD7B5P4</accession>
<comment type="caution">
    <text evidence="2">The sequence shown here is derived from an EMBL/GenBank/DDBJ whole genome shotgun (WGS) entry which is preliminary data.</text>
</comment>
<dbReference type="AlphaFoldDB" id="A0AAD7B5P4"/>
<feature type="region of interest" description="Disordered" evidence="1">
    <location>
        <begin position="183"/>
        <end position="229"/>
    </location>
</feature>